<evidence type="ECO:0000313" key="2">
    <source>
        <dbReference type="Proteomes" id="UP001215533"/>
    </source>
</evidence>
<dbReference type="InterPro" id="IPR014918">
    <property type="entry name" value="Phage_tail_3"/>
</dbReference>
<dbReference type="Pfam" id="PF08813">
    <property type="entry name" value="Phage_tail_3"/>
    <property type="match status" value="1"/>
</dbReference>
<sequence length="157" mass="17021">MKLLKTDLQKFAETFVDPSLGLLTKGTKLAFKSSSETDFVEVAAVKTVPDIGSDPDKVDVTSLEDGKKKSIAGLQDSTNLAFGVVYKGKNFYQLLDKQGTDKQYDWKITYPDGLTVTFKGAFSLKLGNAEVNKSMDYTITVVVSDGPDIAAPENPKA</sequence>
<accession>A0AAJ5RI04</accession>
<reference evidence="1" key="1">
    <citation type="submission" date="2023-02" db="EMBL/GenBank/DDBJ databases">
        <title>Complete genome sequence of Lactobacillus curvatus CACC879 isolated from Pig feces.</title>
        <authorList>
            <person name="Park S."/>
            <person name="Park M.A."/>
            <person name="Kim D.-H."/>
            <person name="Kim Y."/>
        </authorList>
    </citation>
    <scope>NUCLEOTIDE SEQUENCE</scope>
    <source>
        <strain evidence="1">Curvatus</strain>
        <plasmid evidence="1">p1_CACC879</plasmid>
    </source>
</reference>
<dbReference type="RefSeq" id="WP_259770130.1">
    <property type="nucleotide sequence ID" value="NZ_RICZ01000008.1"/>
</dbReference>
<geneLocation type="plasmid" evidence="1 2">
    <name>p1_CACC879</name>
</geneLocation>
<name>A0AAJ5RI04_LATCU</name>
<protein>
    <submittedName>
        <fullName evidence="1">Phage tail protein</fullName>
    </submittedName>
</protein>
<organism evidence="1 2">
    <name type="scientific">Latilactobacillus curvatus</name>
    <name type="common">Lactobacillus curvatus</name>
    <dbReference type="NCBI Taxonomy" id="28038"/>
    <lineage>
        <taxon>Bacteria</taxon>
        <taxon>Bacillati</taxon>
        <taxon>Bacillota</taxon>
        <taxon>Bacilli</taxon>
        <taxon>Lactobacillales</taxon>
        <taxon>Lactobacillaceae</taxon>
        <taxon>Latilactobacillus</taxon>
    </lineage>
</organism>
<gene>
    <name evidence="1" type="ORF">PSR33_09680</name>
</gene>
<dbReference type="Proteomes" id="UP001215533">
    <property type="component" value="Plasmid p1_CACC879"/>
</dbReference>
<dbReference type="EMBL" id="CP117684">
    <property type="protein sequence ID" value="WDC92819.1"/>
    <property type="molecule type" value="Genomic_DNA"/>
</dbReference>
<proteinExistence type="predicted"/>
<keyword evidence="1" id="KW-0614">Plasmid</keyword>
<dbReference type="Gene3D" id="4.10.410.40">
    <property type="match status" value="1"/>
</dbReference>
<evidence type="ECO:0000313" key="1">
    <source>
        <dbReference type="EMBL" id="WDC92819.1"/>
    </source>
</evidence>
<dbReference type="AlphaFoldDB" id="A0AAJ5RI04"/>